<dbReference type="InterPro" id="IPR020904">
    <property type="entry name" value="Sc_DH/Rdtase_CS"/>
</dbReference>
<evidence type="ECO:0000256" key="3">
    <source>
        <dbReference type="ARBA" id="ARBA00023002"/>
    </source>
</evidence>
<sequence length="290" mass="31616">MAKKSVLITGCSEGSLGYAMARTFSEHGFHVFATVRSLAKAGALVNDDGIEVLILDITSKDSIDDCARVVEEKTGGLLNVLVNNAAYSQWFPLLDVDLDEARRAFDTNFWSMLAMSQIFAPMLIRAKGTICNHGSIAGCFPMLWDGIYGSSKAAVRHMSEVLRYELEPLGVRVICILIGIVDTPMWDKQDQLNLPPDSLYKPVQTMIDHVRAAGEGIKPTGRNTATPEATAKAIIRHILAGESGVFWEGGMARRLKYLIAWSPVGVVFKLMNKGRGSNSLRKALGTSLAQ</sequence>
<dbReference type="Gene3D" id="3.40.50.720">
    <property type="entry name" value="NAD(P)-binding Rossmann-like Domain"/>
    <property type="match status" value="1"/>
</dbReference>
<comment type="caution">
    <text evidence="5">The sequence shown here is derived from an EMBL/GenBank/DDBJ whole genome shotgun (WGS) entry which is preliminary data.</text>
</comment>
<dbReference type="Proteomes" id="UP000319257">
    <property type="component" value="Unassembled WGS sequence"/>
</dbReference>
<reference evidence="5 6" key="1">
    <citation type="submission" date="2019-06" db="EMBL/GenBank/DDBJ databases">
        <title>Draft genome sequence of the filamentous fungus Phialemoniopsis curvata isolated from diesel fuel.</title>
        <authorList>
            <person name="Varaljay V.A."/>
            <person name="Lyon W.J."/>
            <person name="Crouch A.L."/>
            <person name="Drake C.E."/>
            <person name="Hollomon J.M."/>
            <person name="Nadeau L.J."/>
            <person name="Nunn H.S."/>
            <person name="Stevenson B.S."/>
            <person name="Bojanowski C.L."/>
            <person name="Crookes-Goodson W.J."/>
        </authorList>
    </citation>
    <scope>NUCLEOTIDE SEQUENCE [LARGE SCALE GENOMIC DNA]</scope>
    <source>
        <strain evidence="5 6">D216</strain>
    </source>
</reference>
<comment type="similarity">
    <text evidence="1 4">Belongs to the short-chain dehydrogenases/reductases (SDR) family.</text>
</comment>
<evidence type="ECO:0000256" key="1">
    <source>
        <dbReference type="ARBA" id="ARBA00006484"/>
    </source>
</evidence>
<proteinExistence type="inferred from homology"/>
<dbReference type="PANTHER" id="PTHR44169">
    <property type="entry name" value="NADPH-DEPENDENT 1-ACYLDIHYDROXYACETONE PHOSPHATE REDUCTASE"/>
    <property type="match status" value="1"/>
</dbReference>
<dbReference type="GeneID" id="41973489"/>
<dbReference type="InParanoid" id="A0A507B933"/>
<dbReference type="PROSITE" id="PS00061">
    <property type="entry name" value="ADH_SHORT"/>
    <property type="match status" value="1"/>
</dbReference>
<dbReference type="GO" id="GO:0005783">
    <property type="term" value="C:endoplasmic reticulum"/>
    <property type="evidence" value="ECO:0007669"/>
    <property type="project" value="TreeGrafter"/>
</dbReference>
<protein>
    <submittedName>
        <fullName evidence="5">Uncharacterized protein</fullName>
    </submittedName>
</protein>
<dbReference type="RefSeq" id="XP_030995282.1">
    <property type="nucleotide sequence ID" value="XM_031140631.1"/>
</dbReference>
<dbReference type="InterPro" id="IPR036291">
    <property type="entry name" value="NAD(P)-bd_dom_sf"/>
</dbReference>
<dbReference type="EMBL" id="SKBQ01000033">
    <property type="protein sequence ID" value="TPX13571.1"/>
    <property type="molecule type" value="Genomic_DNA"/>
</dbReference>
<dbReference type="PANTHER" id="PTHR44169:SF6">
    <property type="entry name" value="NADPH-DEPENDENT 1-ACYLDIHYDROXYACETONE PHOSPHATE REDUCTASE"/>
    <property type="match status" value="1"/>
</dbReference>
<accession>A0A507B933</accession>
<dbReference type="SUPFAM" id="SSF51735">
    <property type="entry name" value="NAD(P)-binding Rossmann-fold domains"/>
    <property type="match status" value="1"/>
</dbReference>
<dbReference type="AlphaFoldDB" id="A0A507B933"/>
<dbReference type="GO" id="GO:0004806">
    <property type="term" value="F:triacylglycerol lipase activity"/>
    <property type="evidence" value="ECO:0007669"/>
    <property type="project" value="TreeGrafter"/>
</dbReference>
<keyword evidence="2" id="KW-0521">NADP</keyword>
<dbReference type="GO" id="GO:0019433">
    <property type="term" value="P:triglyceride catabolic process"/>
    <property type="evidence" value="ECO:0007669"/>
    <property type="project" value="TreeGrafter"/>
</dbReference>
<dbReference type="Pfam" id="PF00106">
    <property type="entry name" value="adh_short"/>
    <property type="match status" value="1"/>
</dbReference>
<evidence type="ECO:0000313" key="6">
    <source>
        <dbReference type="Proteomes" id="UP000319257"/>
    </source>
</evidence>
<evidence type="ECO:0000313" key="5">
    <source>
        <dbReference type="EMBL" id="TPX13571.1"/>
    </source>
</evidence>
<name>A0A507B933_9PEZI</name>
<dbReference type="PRINTS" id="PR00080">
    <property type="entry name" value="SDRFAMILY"/>
</dbReference>
<dbReference type="OrthoDB" id="2102561at2759"/>
<evidence type="ECO:0000256" key="2">
    <source>
        <dbReference type="ARBA" id="ARBA00022857"/>
    </source>
</evidence>
<dbReference type="GO" id="GO:0006654">
    <property type="term" value="P:phosphatidic acid biosynthetic process"/>
    <property type="evidence" value="ECO:0007669"/>
    <property type="project" value="TreeGrafter"/>
</dbReference>
<dbReference type="GO" id="GO:0000140">
    <property type="term" value="F:acylglycerone-phosphate reductase (NADP+) activity"/>
    <property type="evidence" value="ECO:0007669"/>
    <property type="project" value="TreeGrafter"/>
</dbReference>
<gene>
    <name evidence="5" type="ORF">E0L32_006042</name>
</gene>
<dbReference type="STRING" id="1093900.A0A507B933"/>
<keyword evidence="3" id="KW-0560">Oxidoreductase</keyword>
<evidence type="ECO:0000256" key="4">
    <source>
        <dbReference type="RuleBase" id="RU000363"/>
    </source>
</evidence>
<organism evidence="5 6">
    <name type="scientific">Thyridium curvatum</name>
    <dbReference type="NCBI Taxonomy" id="1093900"/>
    <lineage>
        <taxon>Eukaryota</taxon>
        <taxon>Fungi</taxon>
        <taxon>Dikarya</taxon>
        <taxon>Ascomycota</taxon>
        <taxon>Pezizomycotina</taxon>
        <taxon>Sordariomycetes</taxon>
        <taxon>Sordariomycetidae</taxon>
        <taxon>Thyridiales</taxon>
        <taxon>Thyridiaceae</taxon>
        <taxon>Thyridium</taxon>
    </lineage>
</organism>
<dbReference type="GO" id="GO:0005811">
    <property type="term" value="C:lipid droplet"/>
    <property type="evidence" value="ECO:0007669"/>
    <property type="project" value="TreeGrafter"/>
</dbReference>
<dbReference type="InterPro" id="IPR002347">
    <property type="entry name" value="SDR_fam"/>
</dbReference>
<dbReference type="PRINTS" id="PR00081">
    <property type="entry name" value="GDHRDH"/>
</dbReference>
<keyword evidence="6" id="KW-1185">Reference proteome</keyword>